<dbReference type="RefSeq" id="WP_146569643.1">
    <property type="nucleotide sequence ID" value="NZ_CP042306.1"/>
</dbReference>
<keyword evidence="3" id="KW-1185">Reference proteome</keyword>
<dbReference type="Proteomes" id="UP000315673">
    <property type="component" value="Chromosome"/>
</dbReference>
<reference evidence="2 3" key="1">
    <citation type="submission" date="2019-07" db="EMBL/GenBank/DDBJ databases">
        <title>Full genome sequence of Sphingomonas sp. 4R-6-7(HKS19).</title>
        <authorList>
            <person name="Im W.-T."/>
        </authorList>
    </citation>
    <scope>NUCLEOTIDE SEQUENCE [LARGE SCALE GENOMIC DNA]</scope>
    <source>
        <strain evidence="2 3">HKS19</strain>
    </source>
</reference>
<accession>A0A5B8LFB9</accession>
<dbReference type="EMBL" id="CP042306">
    <property type="protein sequence ID" value="QDZ06559.1"/>
    <property type="molecule type" value="Genomic_DNA"/>
</dbReference>
<proteinExistence type="predicted"/>
<feature type="transmembrane region" description="Helical" evidence="1">
    <location>
        <begin position="27"/>
        <end position="49"/>
    </location>
</feature>
<keyword evidence="1" id="KW-0472">Membrane</keyword>
<protein>
    <submittedName>
        <fullName evidence="2">Uncharacterized protein</fullName>
    </submittedName>
</protein>
<feature type="transmembrane region" description="Helical" evidence="1">
    <location>
        <begin position="61"/>
        <end position="84"/>
    </location>
</feature>
<name>A0A5B8LFB9_9SPHN</name>
<feature type="transmembrane region" description="Helical" evidence="1">
    <location>
        <begin position="159"/>
        <end position="183"/>
    </location>
</feature>
<sequence>MSGTETSEYLGGIIADAFKREVDADDAVWRSLPFFAAIIGLAIAVLPAVYRTAWEISDRPWWIAAMVVFAIAILCFTISGYWFWIVIRPREYIYPPPPDQVLTYAEELAEYYRSRRMSDERRDLAVRNDLRDFMLRQLAEATANNRRNNNAKALARSQVLIFVMAGFLLAFLCEGTTLIAGAFS</sequence>
<dbReference type="OrthoDB" id="7573606at2"/>
<evidence type="ECO:0000313" key="2">
    <source>
        <dbReference type="EMBL" id="QDZ06559.1"/>
    </source>
</evidence>
<evidence type="ECO:0000256" key="1">
    <source>
        <dbReference type="SAM" id="Phobius"/>
    </source>
</evidence>
<gene>
    <name evidence="2" type="ORF">FPZ24_02955</name>
</gene>
<keyword evidence="1" id="KW-1133">Transmembrane helix</keyword>
<evidence type="ECO:0000313" key="3">
    <source>
        <dbReference type="Proteomes" id="UP000315673"/>
    </source>
</evidence>
<dbReference type="AlphaFoldDB" id="A0A5B8LFB9"/>
<keyword evidence="1" id="KW-0812">Transmembrane</keyword>
<dbReference type="KEGG" id="spai:FPZ24_02955"/>
<organism evidence="2 3">
    <name type="scientific">Sphingomonas panacisoli</name>
    <dbReference type="NCBI Taxonomy" id="1813879"/>
    <lineage>
        <taxon>Bacteria</taxon>
        <taxon>Pseudomonadati</taxon>
        <taxon>Pseudomonadota</taxon>
        <taxon>Alphaproteobacteria</taxon>
        <taxon>Sphingomonadales</taxon>
        <taxon>Sphingomonadaceae</taxon>
        <taxon>Sphingomonas</taxon>
    </lineage>
</organism>